<evidence type="ECO:0000256" key="4">
    <source>
        <dbReference type="ARBA" id="ARBA00022741"/>
    </source>
</evidence>
<keyword evidence="11" id="KW-1185">Reference proteome</keyword>
<evidence type="ECO:0000256" key="8">
    <source>
        <dbReference type="SAM" id="Phobius"/>
    </source>
</evidence>
<feature type="transmembrane region" description="Helical" evidence="8">
    <location>
        <begin position="140"/>
        <end position="163"/>
    </location>
</feature>
<keyword evidence="2" id="KW-1003">Cell membrane</keyword>
<evidence type="ECO:0000313" key="10">
    <source>
        <dbReference type="EMBL" id="PRY58355.1"/>
    </source>
</evidence>
<evidence type="ECO:0000256" key="7">
    <source>
        <dbReference type="ARBA" id="ARBA00023136"/>
    </source>
</evidence>
<dbReference type="GO" id="GO:0005886">
    <property type="term" value="C:plasma membrane"/>
    <property type="evidence" value="ECO:0007669"/>
    <property type="project" value="UniProtKB-SubCell"/>
</dbReference>
<feature type="transmembrane region" description="Helical" evidence="8">
    <location>
        <begin position="34"/>
        <end position="51"/>
    </location>
</feature>
<organism evidence="10 11">
    <name type="scientific">Glycomyces artemisiae</name>
    <dbReference type="NCBI Taxonomy" id="1076443"/>
    <lineage>
        <taxon>Bacteria</taxon>
        <taxon>Bacillati</taxon>
        <taxon>Actinomycetota</taxon>
        <taxon>Actinomycetes</taxon>
        <taxon>Glycomycetales</taxon>
        <taxon>Glycomycetaceae</taxon>
        <taxon>Glycomyces</taxon>
    </lineage>
</organism>
<dbReference type="EMBL" id="PVTJ01000005">
    <property type="protein sequence ID" value="PRY58355.1"/>
    <property type="molecule type" value="Genomic_DNA"/>
</dbReference>
<comment type="subcellular location">
    <subcellularLocation>
        <location evidence="1">Cell membrane</location>
    </subcellularLocation>
</comment>
<keyword evidence="6" id="KW-0051">Antiviral defense</keyword>
<evidence type="ECO:0000256" key="6">
    <source>
        <dbReference type="ARBA" id="ARBA00023118"/>
    </source>
</evidence>
<keyword evidence="4" id="KW-0547">Nucleotide-binding</keyword>
<feature type="transmembrane region" description="Helical" evidence="8">
    <location>
        <begin position="63"/>
        <end position="84"/>
    </location>
</feature>
<evidence type="ECO:0000256" key="1">
    <source>
        <dbReference type="ARBA" id="ARBA00004236"/>
    </source>
</evidence>
<gene>
    <name evidence="10" type="ORF">B0I28_10568</name>
</gene>
<reference evidence="10 11" key="1">
    <citation type="submission" date="2018-03" db="EMBL/GenBank/DDBJ databases">
        <title>Genomic Encyclopedia of Type Strains, Phase III (KMG-III): the genomes of soil and plant-associated and newly described type strains.</title>
        <authorList>
            <person name="Whitman W."/>
        </authorList>
    </citation>
    <scope>NUCLEOTIDE SEQUENCE [LARGE SCALE GENOMIC DNA]</scope>
    <source>
        <strain evidence="10 11">CGMCC 4.7067</strain>
    </source>
</reference>
<name>A0A2T0UK91_9ACTN</name>
<protein>
    <recommendedName>
        <fullName evidence="9">Pycsar effector protein domain-containing protein</fullName>
    </recommendedName>
</protein>
<evidence type="ECO:0000313" key="11">
    <source>
        <dbReference type="Proteomes" id="UP000238176"/>
    </source>
</evidence>
<sequence>MPPALAPATEAMVELVQRDIDHSRQMIAHADTKASFLAAGAVPFAAVLLAAPSLTDPSTAVRVVAWVGSLLLILGIGCLGSVFWPRLPSGDIGIRAGANHSASEVADRARLLAGDKEAQLASYSKEQSVLSTLALIKFRFLRAAMICFALAAVLLLVAAAVFLF</sequence>
<evidence type="ECO:0000256" key="3">
    <source>
        <dbReference type="ARBA" id="ARBA00022692"/>
    </source>
</evidence>
<dbReference type="GO" id="GO:0051607">
    <property type="term" value="P:defense response to virus"/>
    <property type="evidence" value="ECO:0007669"/>
    <property type="project" value="UniProtKB-KW"/>
</dbReference>
<dbReference type="Proteomes" id="UP000238176">
    <property type="component" value="Unassembled WGS sequence"/>
</dbReference>
<proteinExistence type="predicted"/>
<keyword evidence="7 8" id="KW-0472">Membrane</keyword>
<dbReference type="AlphaFoldDB" id="A0A2T0UK91"/>
<dbReference type="GO" id="GO:0000166">
    <property type="term" value="F:nucleotide binding"/>
    <property type="evidence" value="ECO:0007669"/>
    <property type="project" value="UniProtKB-KW"/>
</dbReference>
<keyword evidence="5 8" id="KW-1133">Transmembrane helix</keyword>
<feature type="domain" description="Pycsar effector protein" evidence="9">
    <location>
        <begin position="17"/>
        <end position="163"/>
    </location>
</feature>
<comment type="caution">
    <text evidence="10">The sequence shown here is derived from an EMBL/GenBank/DDBJ whole genome shotgun (WGS) entry which is preliminary data.</text>
</comment>
<evidence type="ECO:0000256" key="2">
    <source>
        <dbReference type="ARBA" id="ARBA00022475"/>
    </source>
</evidence>
<keyword evidence="3 8" id="KW-0812">Transmembrane</keyword>
<evidence type="ECO:0000256" key="5">
    <source>
        <dbReference type="ARBA" id="ARBA00022989"/>
    </source>
</evidence>
<dbReference type="Pfam" id="PF18967">
    <property type="entry name" value="PycTM"/>
    <property type="match status" value="1"/>
</dbReference>
<accession>A0A2T0UK91</accession>
<evidence type="ECO:0000259" key="9">
    <source>
        <dbReference type="Pfam" id="PF18967"/>
    </source>
</evidence>
<dbReference type="InterPro" id="IPR043760">
    <property type="entry name" value="PycTM_dom"/>
</dbReference>